<keyword evidence="1" id="KW-0472">Membrane</keyword>
<feature type="transmembrane region" description="Helical" evidence="1">
    <location>
        <begin position="53"/>
        <end position="74"/>
    </location>
</feature>
<sequence>MSKGASFAVFAVTIVLSLVVAVAMPLLVFFGGFPLVFHTYYDASSDHGFGHAIVSFAMVVINAVAFPIISFFLVRGLAKRQNKSRFILSIAIMLIVSIVIQVALSMLIELPVLDDSTS</sequence>
<keyword evidence="1" id="KW-0812">Transmembrane</keyword>
<dbReference type="RefSeq" id="WP_191206183.1">
    <property type="nucleotide sequence ID" value="NZ_JACXZA010000007.1"/>
</dbReference>
<feature type="transmembrane region" description="Helical" evidence="1">
    <location>
        <begin position="7"/>
        <end position="33"/>
    </location>
</feature>
<feature type="transmembrane region" description="Helical" evidence="1">
    <location>
        <begin position="86"/>
        <end position="108"/>
    </location>
</feature>
<evidence type="ECO:0000313" key="3">
    <source>
        <dbReference type="Proteomes" id="UP000609346"/>
    </source>
</evidence>
<protein>
    <recommendedName>
        <fullName evidence="4">DUF1648 domain-containing protein</fullName>
    </recommendedName>
</protein>
<organism evidence="2 3">
    <name type="scientific">Paenibacillus terricola</name>
    <dbReference type="NCBI Taxonomy" id="2763503"/>
    <lineage>
        <taxon>Bacteria</taxon>
        <taxon>Bacillati</taxon>
        <taxon>Bacillota</taxon>
        <taxon>Bacilli</taxon>
        <taxon>Bacillales</taxon>
        <taxon>Paenibacillaceae</taxon>
        <taxon>Paenibacillus</taxon>
    </lineage>
</organism>
<name>A0ABR8N3A0_9BACL</name>
<dbReference type="EMBL" id="JACXZA010000007">
    <property type="protein sequence ID" value="MBD3921877.1"/>
    <property type="molecule type" value="Genomic_DNA"/>
</dbReference>
<evidence type="ECO:0000313" key="2">
    <source>
        <dbReference type="EMBL" id="MBD3921877.1"/>
    </source>
</evidence>
<accession>A0ABR8N3A0</accession>
<reference evidence="2 3" key="1">
    <citation type="submission" date="2020-09" db="EMBL/GenBank/DDBJ databases">
        <title>Paenibacillus sp. strain PR3 16S rRNA gene Genome sequencing and assembly.</title>
        <authorList>
            <person name="Kim J."/>
        </authorList>
    </citation>
    <scope>NUCLEOTIDE SEQUENCE [LARGE SCALE GENOMIC DNA]</scope>
    <source>
        <strain evidence="2 3">PR3</strain>
    </source>
</reference>
<keyword evidence="3" id="KW-1185">Reference proteome</keyword>
<gene>
    <name evidence="2" type="ORF">H8B09_24160</name>
</gene>
<proteinExistence type="predicted"/>
<evidence type="ECO:0008006" key="4">
    <source>
        <dbReference type="Google" id="ProtNLM"/>
    </source>
</evidence>
<keyword evidence="1" id="KW-1133">Transmembrane helix</keyword>
<comment type="caution">
    <text evidence="2">The sequence shown here is derived from an EMBL/GenBank/DDBJ whole genome shotgun (WGS) entry which is preliminary data.</text>
</comment>
<dbReference type="Proteomes" id="UP000609346">
    <property type="component" value="Unassembled WGS sequence"/>
</dbReference>
<evidence type="ECO:0000256" key="1">
    <source>
        <dbReference type="SAM" id="Phobius"/>
    </source>
</evidence>